<sequence length="99" mass="11096">MLRNGTCLVKLCKTKLTIPSALPKSLLSPLPFHNHSAAHSTASDFLGKVQEMAKDSDKRITRLLFCGPHFPASTNYTREYLCKYPFIQGSMTSFECLRS</sequence>
<protein>
    <submittedName>
        <fullName evidence="1">Uncharacterized protein</fullName>
    </submittedName>
</protein>
<organism evidence="1 2">
    <name type="scientific">Escallonia rubra</name>
    <dbReference type="NCBI Taxonomy" id="112253"/>
    <lineage>
        <taxon>Eukaryota</taxon>
        <taxon>Viridiplantae</taxon>
        <taxon>Streptophyta</taxon>
        <taxon>Embryophyta</taxon>
        <taxon>Tracheophyta</taxon>
        <taxon>Spermatophyta</taxon>
        <taxon>Magnoliopsida</taxon>
        <taxon>eudicotyledons</taxon>
        <taxon>Gunneridae</taxon>
        <taxon>Pentapetalae</taxon>
        <taxon>asterids</taxon>
        <taxon>campanulids</taxon>
        <taxon>Escalloniales</taxon>
        <taxon>Escalloniaceae</taxon>
        <taxon>Escallonia</taxon>
    </lineage>
</organism>
<dbReference type="EMBL" id="JAVXUO010002117">
    <property type="protein sequence ID" value="KAK2976089.1"/>
    <property type="molecule type" value="Genomic_DNA"/>
</dbReference>
<name>A0AA88R1D3_9ASTE</name>
<dbReference type="Proteomes" id="UP001187471">
    <property type="component" value="Unassembled WGS sequence"/>
</dbReference>
<gene>
    <name evidence="1" type="ORF">RJ640_009521</name>
</gene>
<proteinExistence type="predicted"/>
<evidence type="ECO:0000313" key="1">
    <source>
        <dbReference type="EMBL" id="KAK2976089.1"/>
    </source>
</evidence>
<accession>A0AA88R1D3</accession>
<keyword evidence="2" id="KW-1185">Reference proteome</keyword>
<comment type="caution">
    <text evidence="1">The sequence shown here is derived from an EMBL/GenBank/DDBJ whole genome shotgun (WGS) entry which is preliminary data.</text>
</comment>
<dbReference type="AlphaFoldDB" id="A0AA88R1D3"/>
<reference evidence="1" key="1">
    <citation type="submission" date="2022-12" db="EMBL/GenBank/DDBJ databases">
        <title>Draft genome assemblies for two species of Escallonia (Escalloniales).</title>
        <authorList>
            <person name="Chanderbali A."/>
            <person name="Dervinis C."/>
            <person name="Anghel I."/>
            <person name="Soltis D."/>
            <person name="Soltis P."/>
            <person name="Zapata F."/>
        </authorList>
    </citation>
    <scope>NUCLEOTIDE SEQUENCE</scope>
    <source>
        <strain evidence="1">UCBG92.1500</strain>
        <tissue evidence="1">Leaf</tissue>
    </source>
</reference>
<evidence type="ECO:0000313" key="2">
    <source>
        <dbReference type="Proteomes" id="UP001187471"/>
    </source>
</evidence>